<dbReference type="EMBL" id="CP016617">
    <property type="protein sequence ID" value="ANY83163.1"/>
    <property type="molecule type" value="Genomic_DNA"/>
</dbReference>
<dbReference type="InterPro" id="IPR009057">
    <property type="entry name" value="Homeodomain-like_sf"/>
</dbReference>
<gene>
    <name evidence="3" type="ORF">BB934_33815</name>
</gene>
<dbReference type="SUPFAM" id="SSF46689">
    <property type="entry name" value="Homeodomain-like"/>
    <property type="match status" value="1"/>
</dbReference>
<keyword evidence="3" id="KW-0614">Plasmid</keyword>
<dbReference type="AlphaFoldDB" id="A0A1B2ET70"/>
<feature type="compositionally biased region" description="Low complexity" evidence="1">
    <location>
        <begin position="130"/>
        <end position="152"/>
    </location>
</feature>
<dbReference type="Pfam" id="PF01710">
    <property type="entry name" value="HTH_Tnp_IS630"/>
    <property type="match status" value="1"/>
</dbReference>
<evidence type="ECO:0000256" key="1">
    <source>
        <dbReference type="SAM" id="MobiDB-lite"/>
    </source>
</evidence>
<evidence type="ECO:0000259" key="2">
    <source>
        <dbReference type="Pfam" id="PF01710"/>
    </source>
</evidence>
<protein>
    <submittedName>
        <fullName evidence="3">Transposase</fullName>
    </submittedName>
</protein>
<organism evidence="3">
    <name type="scientific">Microvirga ossetica</name>
    <dbReference type="NCBI Taxonomy" id="1882682"/>
    <lineage>
        <taxon>Bacteria</taxon>
        <taxon>Pseudomonadati</taxon>
        <taxon>Pseudomonadota</taxon>
        <taxon>Alphaproteobacteria</taxon>
        <taxon>Hyphomicrobiales</taxon>
        <taxon>Methylobacteriaceae</taxon>
        <taxon>Microvirga</taxon>
    </lineage>
</organism>
<geneLocation type="plasmid" evidence="3">
    <name>unnamed1</name>
</geneLocation>
<sequence length="152" mass="16987">MTKSYSLDLRRRVARFVEAGHSCHEAARHFEVSVAFVVRLMAAYRATGSLAAKPEGGWRYSKLDPHREFLLQRVAEKGDITMPQLAAELLARGTKVTPASISHWFRRQGYRFKKNAVGQRTRTLRRASGPRALAHQAPAAHAPRAAAARVSR</sequence>
<proteinExistence type="predicted"/>
<evidence type="ECO:0000313" key="3">
    <source>
        <dbReference type="EMBL" id="ANY83163.1"/>
    </source>
</evidence>
<feature type="domain" description="Transposase Synechocystis PCC 6803" evidence="2">
    <location>
        <begin position="4"/>
        <end position="121"/>
    </location>
</feature>
<name>A0A1B2ET70_9HYPH</name>
<dbReference type="InterPro" id="IPR002622">
    <property type="entry name" value="Transposase_14"/>
</dbReference>
<reference evidence="3" key="1">
    <citation type="submission" date="2016-07" db="EMBL/GenBank/DDBJ databases">
        <title>Microvirga ossetica sp. nov. a new species of rhizobia isolated from root nodules of the legume species Vicia alpestris Steven originated from North Ossetia region in the Caucasus.</title>
        <authorList>
            <person name="Safronova V.I."/>
            <person name="Kuznetsova I.G."/>
            <person name="Sazanova A.L."/>
            <person name="Belimov A."/>
            <person name="Andronov E."/>
            <person name="Osledkin Y.S."/>
            <person name="Onishchuk O.P."/>
            <person name="Kurchak O.N."/>
            <person name="Shaposhnikov A.I."/>
            <person name="Willems A."/>
            <person name="Tikhonovich I.A."/>
        </authorList>
    </citation>
    <scope>NUCLEOTIDE SEQUENCE [LARGE SCALE GENOMIC DNA]</scope>
    <source>
        <strain evidence="3">V5/3M</strain>
        <plasmid evidence="3">unnamed1</plasmid>
    </source>
</reference>
<feature type="region of interest" description="Disordered" evidence="1">
    <location>
        <begin position="127"/>
        <end position="152"/>
    </location>
</feature>
<dbReference type="KEGG" id="moc:BB934_33815"/>
<accession>A0A1B2ET70</accession>